<gene>
    <name evidence="2" type="ORF">SAMN04489747_0179</name>
</gene>
<dbReference type="RefSeq" id="WP_090589727.1">
    <property type="nucleotide sequence ID" value="NZ_LT629688.1"/>
</dbReference>
<proteinExistence type="predicted"/>
<evidence type="ECO:0000313" key="3">
    <source>
        <dbReference type="Proteomes" id="UP000198546"/>
    </source>
</evidence>
<name>A0A1G6S0G0_9ACTN</name>
<dbReference type="STRING" id="675864.SAMN04489747_0179"/>
<feature type="transmembrane region" description="Helical" evidence="1">
    <location>
        <begin position="213"/>
        <end position="234"/>
    </location>
</feature>
<sequence length="264" mass="26601">MTVLAVVLAGLAAALLVGAPPGRGWEERLVAAPVVEVRGGPPRLRPVWPVGGVLVVAACWVVLGRPAGVVAACLLLLAGTVALVVGEHGRRRGSETTRAEVARACAVLAGELRIGKVPGEALLTASEDCPVLAPTAAVHRGGGDVVPVLRALADQPGADGLGPVADAWQVATRTGAPLTRSLDRVSSALKAGRAVHRVVDAELAAPRATGRMLAVLPLAGLALGLAIGGDPLGFLLGTTQGQLCLLLGVLLACAGVLWSERLAR</sequence>
<evidence type="ECO:0000256" key="1">
    <source>
        <dbReference type="SAM" id="Phobius"/>
    </source>
</evidence>
<feature type="transmembrane region" description="Helical" evidence="1">
    <location>
        <begin position="240"/>
        <end position="258"/>
    </location>
</feature>
<dbReference type="OrthoDB" id="3712305at2"/>
<dbReference type="PANTHER" id="PTHR35007:SF4">
    <property type="entry name" value="CONSERVED TRANSMEMBRANE PROTEIN-RELATED"/>
    <property type="match status" value="1"/>
</dbReference>
<protein>
    <submittedName>
        <fullName evidence="2">Tight adherence protein B</fullName>
    </submittedName>
</protein>
<dbReference type="AlphaFoldDB" id="A0A1G6S0G0"/>
<organism evidence="2 3">
    <name type="scientific">Auraticoccus monumenti</name>
    <dbReference type="NCBI Taxonomy" id="675864"/>
    <lineage>
        <taxon>Bacteria</taxon>
        <taxon>Bacillati</taxon>
        <taxon>Actinomycetota</taxon>
        <taxon>Actinomycetes</taxon>
        <taxon>Propionibacteriales</taxon>
        <taxon>Propionibacteriaceae</taxon>
        <taxon>Auraticoccus</taxon>
    </lineage>
</organism>
<keyword evidence="1" id="KW-0812">Transmembrane</keyword>
<dbReference type="Proteomes" id="UP000198546">
    <property type="component" value="Chromosome i"/>
</dbReference>
<keyword evidence="1" id="KW-0472">Membrane</keyword>
<reference evidence="2 3" key="1">
    <citation type="submission" date="2016-10" db="EMBL/GenBank/DDBJ databases">
        <authorList>
            <person name="de Groot N.N."/>
        </authorList>
    </citation>
    <scope>NUCLEOTIDE SEQUENCE [LARGE SCALE GENOMIC DNA]</scope>
    <source>
        <strain evidence="2 3">MON 2.2</strain>
    </source>
</reference>
<dbReference type="PANTHER" id="PTHR35007">
    <property type="entry name" value="INTEGRAL MEMBRANE PROTEIN-RELATED"/>
    <property type="match status" value="1"/>
</dbReference>
<feature type="transmembrane region" description="Helical" evidence="1">
    <location>
        <begin position="52"/>
        <end position="85"/>
    </location>
</feature>
<keyword evidence="3" id="KW-1185">Reference proteome</keyword>
<dbReference type="EMBL" id="LT629688">
    <property type="protein sequence ID" value="SDD10318.1"/>
    <property type="molecule type" value="Genomic_DNA"/>
</dbReference>
<keyword evidence="1" id="KW-1133">Transmembrane helix</keyword>
<evidence type="ECO:0000313" key="2">
    <source>
        <dbReference type="EMBL" id="SDD10318.1"/>
    </source>
</evidence>
<accession>A0A1G6S0G0</accession>